<proteinExistence type="predicted"/>
<evidence type="ECO:0000313" key="3">
    <source>
        <dbReference type="EMBL" id="MBS4182479.1"/>
    </source>
</evidence>
<dbReference type="GO" id="GO:0005524">
    <property type="term" value="F:ATP binding"/>
    <property type="evidence" value="ECO:0007669"/>
    <property type="project" value="UniProtKB-KW"/>
</dbReference>
<keyword evidence="3" id="KW-0067">ATP-binding</keyword>
<dbReference type="Pfam" id="PF13581">
    <property type="entry name" value="HATPase_c_2"/>
    <property type="match status" value="1"/>
</dbReference>
<dbReference type="Gene3D" id="3.30.565.10">
    <property type="entry name" value="Histidine kinase-like ATPase, C-terminal domain"/>
    <property type="match status" value="1"/>
</dbReference>
<reference evidence="3" key="1">
    <citation type="submission" date="2021-05" db="EMBL/GenBank/DDBJ databases">
        <title>Novel Bacillus species.</title>
        <authorList>
            <person name="Liu G."/>
        </authorList>
    </citation>
    <scope>NUCLEOTIDE SEQUENCE</scope>
    <source>
        <strain evidence="3">FJAT-50051</strain>
    </source>
</reference>
<dbReference type="SUPFAM" id="SSF55874">
    <property type="entry name" value="ATPase domain of HSP90 chaperone/DNA topoisomerase II/histidine kinase"/>
    <property type="match status" value="1"/>
</dbReference>
<gene>
    <name evidence="3" type="ORF">KHB02_13860</name>
</gene>
<dbReference type="InterPro" id="IPR036890">
    <property type="entry name" value="HATPase_C_sf"/>
</dbReference>
<feature type="region of interest" description="Disordered" evidence="1">
    <location>
        <begin position="1"/>
        <end position="27"/>
    </location>
</feature>
<sequence length="174" mass="19342">MGRLRPVHLQHRDPGGALPRTGHTPVSTRVEHGRRTTVTSTDTTFEVPATVESLDVVQDRFQQWWDSLGTDDLRLRISLETALAEIAANIVEHTRKTDREAGRRYSVELRSTDHEFLAVLTDNGLPADVDLAAVTMAGVDEESGRGLAIAIAALDRLEHRHEHGHNVWTLACTR</sequence>
<comment type="caution">
    <text evidence="3">The sequence shown here is derived from an EMBL/GenBank/DDBJ whole genome shotgun (WGS) entry which is preliminary data.</text>
</comment>
<dbReference type="InterPro" id="IPR003594">
    <property type="entry name" value="HATPase_dom"/>
</dbReference>
<name>A0A942SY90_9BACI</name>
<feature type="domain" description="Histidine kinase/HSP90-like ATPase" evidence="2">
    <location>
        <begin position="47"/>
        <end position="167"/>
    </location>
</feature>
<organism evidence="3">
    <name type="scientific">Neobacillus citreus</name>
    <dbReference type="NCBI Taxonomy" id="2833578"/>
    <lineage>
        <taxon>Bacteria</taxon>
        <taxon>Bacillati</taxon>
        <taxon>Bacillota</taxon>
        <taxon>Bacilli</taxon>
        <taxon>Bacillales</taxon>
        <taxon>Bacillaceae</taxon>
        <taxon>Neobacillus</taxon>
    </lineage>
</organism>
<dbReference type="AlphaFoldDB" id="A0A942SY90"/>
<protein>
    <submittedName>
        <fullName evidence="3">ATP-binding protein</fullName>
    </submittedName>
</protein>
<keyword evidence="3" id="KW-0547">Nucleotide-binding</keyword>
<evidence type="ECO:0000256" key="1">
    <source>
        <dbReference type="SAM" id="MobiDB-lite"/>
    </source>
</evidence>
<dbReference type="EMBL" id="JAGYPE010000002">
    <property type="protein sequence ID" value="MBS4182479.1"/>
    <property type="molecule type" value="Genomic_DNA"/>
</dbReference>
<evidence type="ECO:0000259" key="2">
    <source>
        <dbReference type="Pfam" id="PF13581"/>
    </source>
</evidence>
<dbReference type="CDD" id="cd16936">
    <property type="entry name" value="HATPase_RsbW-like"/>
    <property type="match status" value="1"/>
</dbReference>
<accession>A0A942SY90</accession>